<evidence type="ECO:0000313" key="2">
    <source>
        <dbReference type="Proteomes" id="UP001442468"/>
    </source>
</evidence>
<dbReference type="CDD" id="cd22231">
    <property type="entry name" value="RHH_NikR_HicB-like"/>
    <property type="match status" value="1"/>
</dbReference>
<accession>A0ABV1NCT9</accession>
<sequence>MSKNPRRLGRPVRLIVSVEAEVVEAIDRLMTQGRHHGHRNRAEFVRQAIEQELARCRSDAFRTPVKGRLVEKQPIEIPEFKKNKKFLTLTLLTFLN</sequence>
<comment type="caution">
    <text evidence="1">The sequence shown here is derived from an EMBL/GenBank/DDBJ whole genome shotgun (WGS) entry which is preliminary data.</text>
</comment>
<dbReference type="InterPro" id="IPR013321">
    <property type="entry name" value="Arc_rbn_hlx_hlx"/>
</dbReference>
<keyword evidence="2" id="KW-1185">Reference proteome</keyword>
<dbReference type="Gene3D" id="1.10.1220.10">
    <property type="entry name" value="Met repressor-like"/>
    <property type="match status" value="1"/>
</dbReference>
<organism evidence="1 2">
    <name type="scientific">Halomonas aquatica</name>
    <dbReference type="NCBI Taxonomy" id="3151123"/>
    <lineage>
        <taxon>Bacteria</taxon>
        <taxon>Pseudomonadati</taxon>
        <taxon>Pseudomonadota</taxon>
        <taxon>Gammaproteobacteria</taxon>
        <taxon>Oceanospirillales</taxon>
        <taxon>Halomonadaceae</taxon>
        <taxon>Halomonas</taxon>
    </lineage>
</organism>
<reference evidence="1 2" key="1">
    <citation type="submission" date="2024-05" db="EMBL/GenBank/DDBJ databases">
        <title>Halomonas sp. SSM6 16S ribosomal RNA gene Genome sequencing and assembly.</title>
        <authorList>
            <person name="Yook S."/>
        </authorList>
    </citation>
    <scope>NUCLEOTIDE SEQUENCE [LARGE SCALE GENOMIC DNA]</scope>
    <source>
        <strain evidence="1 2">SSM6</strain>
    </source>
</reference>
<gene>
    <name evidence="1" type="ORF">ABE960_04955</name>
</gene>
<dbReference type="Proteomes" id="UP001442468">
    <property type="component" value="Unassembled WGS sequence"/>
</dbReference>
<dbReference type="EMBL" id="JBEGCJ010000002">
    <property type="protein sequence ID" value="MEQ6916873.1"/>
    <property type="molecule type" value="Genomic_DNA"/>
</dbReference>
<proteinExistence type="predicted"/>
<name>A0ABV1NCT9_9GAMM</name>
<dbReference type="RefSeq" id="WP_349761131.1">
    <property type="nucleotide sequence ID" value="NZ_JBEGCJ010000002.1"/>
</dbReference>
<evidence type="ECO:0000313" key="1">
    <source>
        <dbReference type="EMBL" id="MEQ6916873.1"/>
    </source>
</evidence>
<protein>
    <submittedName>
        <fullName evidence="1">Ribbon-helix-helix domain-containing protein</fullName>
    </submittedName>
</protein>